<protein>
    <submittedName>
        <fullName evidence="2">DUF2399 domain-containing protein</fullName>
    </submittedName>
</protein>
<sequence length="357" mass="42702">MEKIIEKYIKGLQQKNRKRFELQGLINNVIDRYKGAHYYHEAGGYRALYNGVQRLKEKGKLKEIKASGYNGLNPPLSNRWQVIEEGSNHRWDPSKVLRYSDRLDFAYYHNHPEYQRDEEWEYIENIYAFLKSRDQRKWASVEERSLELFYDEKYLKSKKDTAKGKYGILKRLKLDYENLKMKKYGEMFIYWNKGVKHIRKIVILENHSTFFTYKRAAVDLGSIFGFEADALIYGEGKKIEESLSFLEEIADAKAMKILYFGDFDGEGLGIYHRLKTRYDELDIQLQGEAYQHLIRRCEKKYPGKVQNKNPLYLEGFLDEMKDRLTPEEILRLRDLWASDRRIPQELINYEYLLKVGR</sequence>
<evidence type="ECO:0000313" key="3">
    <source>
        <dbReference type="Proteomes" id="UP000449710"/>
    </source>
</evidence>
<name>A0AA43XIR7_9CLOT</name>
<gene>
    <name evidence="2" type="ORF">ISALK_01725</name>
</gene>
<dbReference type="Pfam" id="PF09983">
    <property type="entry name" value="JetD_C"/>
    <property type="match status" value="1"/>
</dbReference>
<evidence type="ECO:0000259" key="1">
    <source>
        <dbReference type="Pfam" id="PF09983"/>
    </source>
</evidence>
<comment type="caution">
    <text evidence="2">The sequence shown here is derived from an EMBL/GenBank/DDBJ whole genome shotgun (WGS) entry which is preliminary data.</text>
</comment>
<dbReference type="Proteomes" id="UP000449710">
    <property type="component" value="Unassembled WGS sequence"/>
</dbReference>
<proteinExistence type="predicted"/>
<accession>A0AA43XIR7</accession>
<feature type="domain" description="Wadjet protein JetD C-terminal" evidence="1">
    <location>
        <begin position="197"/>
        <end position="352"/>
    </location>
</feature>
<evidence type="ECO:0000313" key="2">
    <source>
        <dbReference type="EMBL" id="NBG87211.1"/>
    </source>
</evidence>
<organism evidence="2 3">
    <name type="scientific">Isachenkonia alkalipeptolytica</name>
    <dbReference type="NCBI Taxonomy" id="2565777"/>
    <lineage>
        <taxon>Bacteria</taxon>
        <taxon>Bacillati</taxon>
        <taxon>Bacillota</taxon>
        <taxon>Clostridia</taxon>
        <taxon>Eubacteriales</taxon>
        <taxon>Clostridiaceae</taxon>
        <taxon>Isachenkonia</taxon>
    </lineage>
</organism>
<dbReference type="EMBL" id="SUMG01000001">
    <property type="protein sequence ID" value="NBG87211.1"/>
    <property type="molecule type" value="Genomic_DNA"/>
</dbReference>
<dbReference type="InterPro" id="IPR024534">
    <property type="entry name" value="JetD_C"/>
</dbReference>
<dbReference type="AlphaFoldDB" id="A0AA43XIR7"/>
<dbReference type="RefSeq" id="WP_160718501.1">
    <property type="nucleotide sequence ID" value="NZ_SUMG01000001.1"/>
</dbReference>
<keyword evidence="3" id="KW-1185">Reference proteome</keyword>
<reference evidence="2 3" key="1">
    <citation type="submission" date="2019-04" db="EMBL/GenBank/DDBJ databases">
        <title>Isachenkonia alkalipeptolytica gen. nov. sp. nov. a new anaerobic, alkiliphilic organothrophic bacterium capable to reduce synthesized ferrihydrite isolated from a soda lake.</title>
        <authorList>
            <person name="Toshchakov S.V."/>
            <person name="Zavarzina D.G."/>
            <person name="Zhilina T.N."/>
            <person name="Kostrikina N.A."/>
            <person name="Kublanov I.V."/>
        </authorList>
    </citation>
    <scope>NUCLEOTIDE SEQUENCE [LARGE SCALE GENOMIC DNA]</scope>
    <source>
        <strain evidence="2 3">Z-1701</strain>
    </source>
</reference>